<comment type="caution">
    <text evidence="2">The sequence shown here is derived from an EMBL/GenBank/DDBJ whole genome shotgun (WGS) entry which is preliminary data.</text>
</comment>
<dbReference type="RefSeq" id="WP_132311424.1">
    <property type="nucleotide sequence ID" value="NZ_SMAR01000014.1"/>
</dbReference>
<feature type="transmembrane region" description="Helical" evidence="1">
    <location>
        <begin position="135"/>
        <end position="156"/>
    </location>
</feature>
<proteinExistence type="predicted"/>
<reference evidence="2 3" key="1">
    <citation type="submission" date="2019-03" db="EMBL/GenBank/DDBJ databases">
        <title>Freshwater and sediment microbial communities from various areas in North America, analyzing microbe dynamics in response to fracking.</title>
        <authorList>
            <person name="Lamendella R."/>
        </authorList>
    </citation>
    <scope>NUCLEOTIDE SEQUENCE [LARGE SCALE GENOMIC DNA]</scope>
    <source>
        <strain evidence="2 3">175.2</strain>
    </source>
</reference>
<protein>
    <submittedName>
        <fullName evidence="2">Uncharacterized protein</fullName>
    </submittedName>
</protein>
<dbReference type="Proteomes" id="UP000295097">
    <property type="component" value="Unassembled WGS sequence"/>
</dbReference>
<evidence type="ECO:0000313" key="2">
    <source>
        <dbReference type="EMBL" id="TCT39112.1"/>
    </source>
</evidence>
<sequence>MTIDYSDYAAAKHFLAQVDEWYKSLEFTPENKIISNLQNYSHWFKYIVSSSFSVTSLYVLGNLYSSITFDELVSGPIVSLSRIAALAIVAWLVGSLVGRAIEYAIDRVQPVSCVLLNRGDERILAKWKKSNRLNFLKAMAGLAATVILNLASSWIFERLVLPN</sequence>
<accession>A0A4R3P0G1</accession>
<keyword evidence="3" id="KW-1185">Reference proteome</keyword>
<dbReference type="AlphaFoldDB" id="A0A4R3P0G1"/>
<feature type="transmembrane region" description="Helical" evidence="1">
    <location>
        <begin position="43"/>
        <end position="65"/>
    </location>
</feature>
<evidence type="ECO:0000313" key="3">
    <source>
        <dbReference type="Proteomes" id="UP000295097"/>
    </source>
</evidence>
<dbReference type="EMBL" id="SMAR01000014">
    <property type="protein sequence ID" value="TCT39112.1"/>
    <property type="molecule type" value="Genomic_DNA"/>
</dbReference>
<feature type="transmembrane region" description="Helical" evidence="1">
    <location>
        <begin position="77"/>
        <end position="97"/>
    </location>
</feature>
<organism evidence="2 3">
    <name type="scientific">Martelella mediterranea</name>
    <dbReference type="NCBI Taxonomy" id="293089"/>
    <lineage>
        <taxon>Bacteria</taxon>
        <taxon>Pseudomonadati</taxon>
        <taxon>Pseudomonadota</taxon>
        <taxon>Alphaproteobacteria</taxon>
        <taxon>Hyphomicrobiales</taxon>
        <taxon>Aurantimonadaceae</taxon>
        <taxon>Martelella</taxon>
    </lineage>
</organism>
<dbReference type="OrthoDB" id="9178350at2"/>
<keyword evidence="1" id="KW-0472">Membrane</keyword>
<keyword evidence="1" id="KW-1133">Transmembrane helix</keyword>
<name>A0A4R3P0G1_9HYPH</name>
<evidence type="ECO:0000256" key="1">
    <source>
        <dbReference type="SAM" id="Phobius"/>
    </source>
</evidence>
<keyword evidence="1" id="KW-0812">Transmembrane</keyword>
<gene>
    <name evidence="2" type="ORF">EDC90_101477</name>
</gene>